<evidence type="ECO:0000313" key="3">
    <source>
        <dbReference type="Proteomes" id="UP000085678"/>
    </source>
</evidence>
<feature type="domain" description="PiggyBac transposable element-derived protein" evidence="2">
    <location>
        <begin position="96"/>
        <end position="453"/>
    </location>
</feature>
<name>A0A1S3JAC3_LINAN</name>
<dbReference type="Proteomes" id="UP000085678">
    <property type="component" value="Unplaced"/>
</dbReference>
<dbReference type="Pfam" id="PF13843">
    <property type="entry name" value="DDE_Tnp_1_7"/>
    <property type="match status" value="1"/>
</dbReference>
<feature type="compositionally biased region" description="Acidic residues" evidence="1">
    <location>
        <begin position="47"/>
        <end position="58"/>
    </location>
</feature>
<evidence type="ECO:0000259" key="2">
    <source>
        <dbReference type="Pfam" id="PF13843"/>
    </source>
</evidence>
<dbReference type="STRING" id="7574.A0A1S3JAC3"/>
<dbReference type="OMA" id="AMISTCH"/>
<dbReference type="InterPro" id="IPR029526">
    <property type="entry name" value="PGBD"/>
</dbReference>
<dbReference type="KEGG" id="lak:106171516"/>
<dbReference type="RefSeq" id="XP_013407355.1">
    <property type="nucleotide sequence ID" value="XM_013551901.2"/>
</dbReference>
<protein>
    <submittedName>
        <fullName evidence="4">PiggyBac transposable element-derived protein 4-like</fullName>
    </submittedName>
</protein>
<organism evidence="3 4">
    <name type="scientific">Lingula anatina</name>
    <name type="common">Brachiopod</name>
    <name type="synonym">Lingula unguis</name>
    <dbReference type="NCBI Taxonomy" id="7574"/>
    <lineage>
        <taxon>Eukaryota</taxon>
        <taxon>Metazoa</taxon>
        <taxon>Spiralia</taxon>
        <taxon>Lophotrochozoa</taxon>
        <taxon>Brachiopoda</taxon>
        <taxon>Linguliformea</taxon>
        <taxon>Lingulata</taxon>
        <taxon>Lingulida</taxon>
        <taxon>Linguloidea</taxon>
        <taxon>Lingulidae</taxon>
        <taxon>Lingula</taxon>
    </lineage>
</organism>
<dbReference type="AlphaFoldDB" id="A0A1S3JAC3"/>
<dbReference type="OrthoDB" id="9985837at2759"/>
<dbReference type="PANTHER" id="PTHR46599">
    <property type="entry name" value="PIGGYBAC TRANSPOSABLE ELEMENT-DERIVED PROTEIN 4"/>
    <property type="match status" value="1"/>
</dbReference>
<evidence type="ECO:0000256" key="1">
    <source>
        <dbReference type="SAM" id="MobiDB-lite"/>
    </source>
</evidence>
<gene>
    <name evidence="4" type="primary">LOC106171516</name>
</gene>
<reference evidence="4" key="1">
    <citation type="submission" date="2025-08" db="UniProtKB">
        <authorList>
            <consortium name="RefSeq"/>
        </authorList>
    </citation>
    <scope>IDENTIFICATION</scope>
    <source>
        <tissue evidence="4">Gonads</tissue>
    </source>
</reference>
<dbReference type="PANTHER" id="PTHR46599:SF2">
    <property type="entry name" value="PIGGYBAC TRANSPOSABLE ELEMENT-DERIVED PROTEIN 4-LIKE"/>
    <property type="match status" value="1"/>
</dbReference>
<dbReference type="GeneID" id="106171516"/>
<dbReference type="InParanoid" id="A0A1S3JAC3"/>
<dbReference type="FunCoup" id="A0A1S3JAC3">
    <property type="interactions" value="62"/>
</dbReference>
<evidence type="ECO:0000313" key="4">
    <source>
        <dbReference type="RefSeq" id="XP_013407355.1"/>
    </source>
</evidence>
<proteinExistence type="predicted"/>
<sequence length="565" mass="64835">MEDSGSDSDPEFSQFLQECIEARNNDFCEDNQSDISVSSVHSSDLSDLSEGDSDDDYDLPVGRQDQEWTRNVCNQHREPFTSFVGPTMPLPLDAEPIEYFLQLFPAHLFDQIAMETTRYAAQKGNDNFHTTADEIKAYLGLLFLMGVVKLPNYRCYWSTREELHQTSISKVMPRKRYEELTSYFHLNDSQSNPARGQPGHDKLHKVRPIIDNAKEQFFSHYSPSRNLSVDEAMVKFKGRCPFLQYIPAKPCKWGIKSWAVTDAETFYLLDLNIYTGKHDDTTSQLPVSTRVVLELVEAYYNKHHHVYFDNYFTSMPLLETLLVNGTYACGTVRLNRKGIPKELQAAKFKQSGEHLKLQKGDIMAVSWCEKKRKVSVLSSANDVGDIQLDRPGKRRQPRQSYPKPIAIQDYSNNYNGVDKSDQLRSYYGIANKAKKWWKYIFWFICDVTMVNSFILYTHAPGGPRRNPMSHLEFHLDVAKGLIGQFTSRKRQLILARSPPTIKRPADHEPSKVKTKRGKRNCVYCSRLGITTSSGNHIQTSWECTTCAVALCKDKGCFARFHNYVN</sequence>
<accession>A0A1S3JAC3</accession>
<feature type="region of interest" description="Disordered" evidence="1">
    <location>
        <begin position="38"/>
        <end position="61"/>
    </location>
</feature>
<keyword evidence="3" id="KW-1185">Reference proteome</keyword>